<evidence type="ECO:0000256" key="1">
    <source>
        <dbReference type="SAM" id="Phobius"/>
    </source>
</evidence>
<name>A0A2A6E7R2_TANFO</name>
<gene>
    <name evidence="2" type="ORF">CLI86_07360</name>
</gene>
<feature type="transmembrane region" description="Helical" evidence="1">
    <location>
        <begin position="77"/>
        <end position="98"/>
    </location>
</feature>
<feature type="transmembrane region" description="Helical" evidence="1">
    <location>
        <begin position="47"/>
        <end position="71"/>
    </location>
</feature>
<keyword evidence="1" id="KW-1133">Transmembrane helix</keyword>
<keyword evidence="1" id="KW-0812">Transmembrane</keyword>
<dbReference type="AlphaFoldDB" id="A0A2A6E7R2"/>
<protein>
    <submittedName>
        <fullName evidence="2">Uncharacterized protein</fullName>
    </submittedName>
</protein>
<sequence>MHLKLDTPYRLRYGIKKKSEVMRSIEKNRKHRTTAYLPISIKSAGKIALVVLGYFVWGTGVLWALAGWYLLIPILRGIISLLVGLLTVILVLLALLTFL</sequence>
<reference evidence="2 3" key="1">
    <citation type="submission" date="2017-09" db="EMBL/GenBank/DDBJ databases">
        <title>Phase variable restriction modification systems are present in the genome sequences of periodontal pathogens Prevotella intermedia, Tannerella forsythia and Porphyromonas gingivalis.</title>
        <authorList>
            <person name="Haigh R.D."/>
            <person name="Crawford L."/>
            <person name="Ralph J."/>
            <person name="Wanford J."/>
            <person name="Vartoukian S.R."/>
            <person name="Hijazib K."/>
            <person name="Wade W."/>
            <person name="Oggioni M.R."/>
        </authorList>
    </citation>
    <scope>NUCLEOTIDE SEQUENCE [LARGE SCALE GENOMIC DNA]</scope>
    <source>
        <strain evidence="2 3">WW11663</strain>
    </source>
</reference>
<dbReference type="Proteomes" id="UP000219259">
    <property type="component" value="Unassembled WGS sequence"/>
</dbReference>
<organism evidence="2 3">
    <name type="scientific">Tannerella forsythia</name>
    <name type="common">Bacteroides forsythus</name>
    <dbReference type="NCBI Taxonomy" id="28112"/>
    <lineage>
        <taxon>Bacteria</taxon>
        <taxon>Pseudomonadati</taxon>
        <taxon>Bacteroidota</taxon>
        <taxon>Bacteroidia</taxon>
        <taxon>Bacteroidales</taxon>
        <taxon>Tannerellaceae</taxon>
        <taxon>Tannerella</taxon>
    </lineage>
</organism>
<dbReference type="EMBL" id="NSLJ01000016">
    <property type="protein sequence ID" value="PDP43628.1"/>
    <property type="molecule type" value="Genomic_DNA"/>
</dbReference>
<comment type="caution">
    <text evidence="2">The sequence shown here is derived from an EMBL/GenBank/DDBJ whole genome shotgun (WGS) entry which is preliminary data.</text>
</comment>
<evidence type="ECO:0000313" key="2">
    <source>
        <dbReference type="EMBL" id="PDP43628.1"/>
    </source>
</evidence>
<proteinExistence type="predicted"/>
<accession>A0A2A6E7R2</accession>
<keyword evidence="1" id="KW-0472">Membrane</keyword>
<evidence type="ECO:0000313" key="3">
    <source>
        <dbReference type="Proteomes" id="UP000219259"/>
    </source>
</evidence>